<comment type="caution">
    <text evidence="1">The sequence shown here is derived from an EMBL/GenBank/DDBJ whole genome shotgun (WGS) entry which is preliminary data.</text>
</comment>
<evidence type="ECO:0000313" key="2">
    <source>
        <dbReference type="Proteomes" id="UP000475862"/>
    </source>
</evidence>
<evidence type="ECO:0000313" key="1">
    <source>
        <dbReference type="EMBL" id="KAE9521543.1"/>
    </source>
</evidence>
<dbReference type="Proteomes" id="UP000475862">
    <property type="component" value="Unassembled WGS sequence"/>
</dbReference>
<proteinExistence type="predicted"/>
<keyword evidence="2" id="KW-1185">Reference proteome</keyword>
<organism evidence="1 2">
    <name type="scientific">Aphis glycines</name>
    <name type="common">Soybean aphid</name>
    <dbReference type="NCBI Taxonomy" id="307491"/>
    <lineage>
        <taxon>Eukaryota</taxon>
        <taxon>Metazoa</taxon>
        <taxon>Ecdysozoa</taxon>
        <taxon>Arthropoda</taxon>
        <taxon>Hexapoda</taxon>
        <taxon>Insecta</taxon>
        <taxon>Pterygota</taxon>
        <taxon>Neoptera</taxon>
        <taxon>Paraneoptera</taxon>
        <taxon>Hemiptera</taxon>
        <taxon>Sternorrhyncha</taxon>
        <taxon>Aphidomorpha</taxon>
        <taxon>Aphidoidea</taxon>
        <taxon>Aphididae</taxon>
        <taxon>Aphidini</taxon>
        <taxon>Aphis</taxon>
        <taxon>Aphis</taxon>
    </lineage>
</organism>
<protein>
    <submittedName>
        <fullName evidence="1">Uncharacterized protein</fullName>
    </submittedName>
</protein>
<accession>A0A6G0ST56</accession>
<reference evidence="1 2" key="1">
    <citation type="submission" date="2019-08" db="EMBL/GenBank/DDBJ databases">
        <title>The genome of the soybean aphid Biotype 1, its phylome, world population structure and adaptation to the North American continent.</title>
        <authorList>
            <person name="Giordano R."/>
            <person name="Donthu R.K."/>
            <person name="Hernandez A.G."/>
            <person name="Wright C.L."/>
            <person name="Zimin A.V."/>
        </authorList>
    </citation>
    <scope>NUCLEOTIDE SEQUENCE [LARGE SCALE GENOMIC DNA]</scope>
    <source>
        <tissue evidence="1">Whole aphids</tissue>
    </source>
</reference>
<name>A0A6G0ST56_APHGL</name>
<dbReference type="AlphaFoldDB" id="A0A6G0ST56"/>
<sequence length="227" mass="25458">MSNFGHGITLESVYPATLCCDASEEHLSVYLVSLSKELRIIKCITYNLYCLENLDFENVNILSWKEDCFITKQCIHTSPGANLVKSYPVILCCFAKSHNICVSLALPSLVSTVLQPLYDSLLSINTITGLFKAVTESRSPKTSILLGTYYNIIYILGGSIGQSFVDSLETLKIIELLRRQKSKAHSNFRKQAMTHIVYDVCVIFVVFEMLKVVFENTGIVSNYSSLR</sequence>
<gene>
    <name evidence="1" type="ORF">AGLY_018069</name>
</gene>
<dbReference type="EMBL" id="VYZN01002772">
    <property type="protein sequence ID" value="KAE9521543.1"/>
    <property type="molecule type" value="Genomic_DNA"/>
</dbReference>